<dbReference type="EMBL" id="JAUCEY010000008">
    <property type="protein sequence ID" value="MDM5452153.1"/>
    <property type="molecule type" value="Genomic_DNA"/>
</dbReference>
<reference evidence="1" key="1">
    <citation type="submission" date="2023-06" db="EMBL/GenBank/DDBJ databases">
        <title>Comparative genomics of Bacillaceae isolates and their secondary metabolite potential.</title>
        <authorList>
            <person name="Song L."/>
            <person name="Nielsen L.J."/>
            <person name="Mohite O."/>
            <person name="Xu X."/>
            <person name="Weber T."/>
            <person name="Kovacs A.T."/>
        </authorList>
    </citation>
    <scope>NUCLEOTIDE SEQUENCE</scope>
    <source>
        <strain evidence="1">D8_B_37</strain>
    </source>
</reference>
<dbReference type="AlphaFoldDB" id="A0AAW7IB52"/>
<proteinExistence type="predicted"/>
<sequence>MFLDSKDKEWLLRALNVKGEEYEFKNDNDILEIINENGNPEEYYLADFREKDDGFSSFRRNIEQYSENYNIEIRPLMIFKSWEKEQMLFKKELEKVDAKGKRDINSLIAIARSVYYNKNDNISLELEECGINYLEYKVPNKESKESKGLIFNLSLQELYQLYNRTGISLFKDNVRIGIPGTKSSTLRNNFKTTFLLGLYNLNENKKLKSNEKIKDYLINSNGSENFEGYQTAIENFWFHHNGITVYSEDSFHIEEDKITFNPLKVSVINGAQTLTHCFSIIKEISNDLKNDDDFNMIVKEMMSNIKIKTIFIEADSKVKRSVTLGLNTQIPVTIEDIKTNTKDVEEINKVLEQKNKKICRQGEDTFNGGIYLLDFVKSYLIFKNRPGEARNLQKNKIETYLTQFLSNGNDIVDDFLKNLDTFEYIDKWWRKRKKPENINEKDYKGLGSNGKYYFKSYCKGIYNDAEDENDKEAYFQGIYEYFINTFIKLQPNIDSNELKKDTLFELYLESLISSENDDDKIGDLQNSLGEFVVKFEEYKKSNGSKSNRSMFIKSQLEKKGIEIGFRTINLICKSENQYKLKEALPLPGQTFSQLYEINNYPGVYDEQDKLVRFEDSKFYKEIHREFYLFVFIQDESSGNTKKIELISDFTLSRLSKRAKNVYEKTVNAFQDGNVNLFVKQSDDLCFHIRPKAKDVKDTFTFTDGSQQVKRTFWVNKECLLELINDKLNMKKIAELV</sequence>
<evidence type="ECO:0000313" key="2">
    <source>
        <dbReference type="Proteomes" id="UP001234602"/>
    </source>
</evidence>
<dbReference type="InterPro" id="IPR011335">
    <property type="entry name" value="Restrct_endonuc-II-like"/>
</dbReference>
<dbReference type="Proteomes" id="UP001234602">
    <property type="component" value="Unassembled WGS sequence"/>
</dbReference>
<protein>
    <submittedName>
        <fullName evidence="1">DNA mismatch repair protein MutH</fullName>
    </submittedName>
</protein>
<accession>A0AAW7IB52</accession>
<comment type="caution">
    <text evidence="1">The sequence shown here is derived from an EMBL/GenBank/DDBJ whole genome shotgun (WGS) entry which is preliminary data.</text>
</comment>
<dbReference type="SUPFAM" id="SSF52980">
    <property type="entry name" value="Restriction endonuclease-like"/>
    <property type="match status" value="1"/>
</dbReference>
<organism evidence="1 2">
    <name type="scientific">Peribacillus simplex</name>
    <dbReference type="NCBI Taxonomy" id="1478"/>
    <lineage>
        <taxon>Bacteria</taxon>
        <taxon>Bacillati</taxon>
        <taxon>Bacillota</taxon>
        <taxon>Bacilli</taxon>
        <taxon>Bacillales</taxon>
        <taxon>Bacillaceae</taxon>
        <taxon>Peribacillus</taxon>
    </lineage>
</organism>
<gene>
    <name evidence="1" type="ORF">QUF89_08085</name>
</gene>
<evidence type="ECO:0000313" key="1">
    <source>
        <dbReference type="EMBL" id="MDM5452153.1"/>
    </source>
</evidence>
<dbReference type="RefSeq" id="WP_289319732.1">
    <property type="nucleotide sequence ID" value="NZ_JAUCEY010000008.1"/>
</dbReference>
<name>A0AAW7IB52_9BACI</name>